<evidence type="ECO:0000256" key="7">
    <source>
        <dbReference type="ARBA" id="ARBA00067004"/>
    </source>
</evidence>
<dbReference type="EMBL" id="JAKJXP020000070">
    <property type="protein sequence ID" value="KAK7750075.1"/>
    <property type="molecule type" value="Genomic_DNA"/>
</dbReference>
<dbReference type="SMART" id="SM01117">
    <property type="entry name" value="Cyt-b5"/>
    <property type="match status" value="1"/>
</dbReference>
<dbReference type="FunFam" id="3.90.700.10:FF:000007">
    <property type="entry name" value="NADH-dependent fumarate reductase"/>
    <property type="match status" value="1"/>
</dbReference>
<evidence type="ECO:0000259" key="10">
    <source>
        <dbReference type="PROSITE" id="PS50255"/>
    </source>
</evidence>
<accession>A0AAN9UL75</accession>
<feature type="compositionally biased region" description="Polar residues" evidence="9">
    <location>
        <begin position="495"/>
        <end position="518"/>
    </location>
</feature>
<keyword evidence="3" id="KW-0285">Flavoprotein</keyword>
<dbReference type="Pfam" id="PF00890">
    <property type="entry name" value="FAD_binding_2"/>
    <property type="match status" value="1"/>
</dbReference>
<comment type="cofactor">
    <cofactor evidence="1">
        <name>FAD</name>
        <dbReference type="ChEBI" id="CHEBI:57692"/>
    </cofactor>
</comment>
<dbReference type="Pfam" id="PF00173">
    <property type="entry name" value="Cyt-b5"/>
    <property type="match status" value="1"/>
</dbReference>
<sequence length="616" mass="66450">MANVIVVGGGLSGLSAAHTIYLAGGNVVVLDKQGFFGGNSTKATSGINGALTRTQVEHGIQDSVKQFYDDTLKSARDKARPDLIKVLTYKSAAAVEWLQDVFNLDLTLVSRLGGHDAKFPGMAITYALMQRLEELAENEPHRVKIIKKARVTSLNKEGNRVTGVTYEQNGENSTLDGPVVLATGGYAADFTESSLLKKYRPDTYGLATTNGAHATGDGQKMIVDIGGNAIDMDKVQVHPTGLVDPKDPGSKWKFLAAEALRGEGGLLLNADGDRFCDELGHRDYVSGMMWKEKERGKFPIRLILNSKASNTLDFHTRHYSGRGLMKKITGKQLAKEIGCTPDHLQKTFTTYNAIADGKQKDPWGKKFFHNGPLDINDDFHVSLMEPVLHFTMGGVEINDKAQVLNQEKKPFDGLFACGELAGGVHGANRLGGSSLLGCVVYGRVAGDSASNFLFQQALSGSSGAVQRLGQISLHIDPTQPGKVSVEWGNGAASGTPASGQTSAAGPTPTADSGKSSEAASKPQPPKKFEVPEKEFTLEEVAKHNKKDDLWVVVKGVVMDLSDWLEEHPGGPQAIMNFMGRDATEEFEMLHDDEVIPKYAPQQVIGRVKGQEVTLEF</sequence>
<dbReference type="InterPro" id="IPR050315">
    <property type="entry name" value="FAD-oxidoreductase_2"/>
</dbReference>
<feature type="region of interest" description="Disordered" evidence="9">
    <location>
        <begin position="479"/>
        <end position="532"/>
    </location>
</feature>
<proteinExistence type="inferred from homology"/>
<name>A0AAN9UL75_9PEZI</name>
<dbReference type="InterPro" id="IPR001199">
    <property type="entry name" value="Cyt_B5-like_heme/steroid-bd"/>
</dbReference>
<dbReference type="PROSITE" id="PS50255">
    <property type="entry name" value="CYTOCHROME_B5_2"/>
    <property type="match status" value="1"/>
</dbReference>
<evidence type="ECO:0000256" key="5">
    <source>
        <dbReference type="ARBA" id="ARBA00023002"/>
    </source>
</evidence>
<dbReference type="GO" id="GO:0010181">
    <property type="term" value="F:FMN binding"/>
    <property type="evidence" value="ECO:0007669"/>
    <property type="project" value="InterPro"/>
</dbReference>
<comment type="similarity">
    <text evidence="2">Belongs to the FAD-dependent oxidoreductase 2 family. FRD/SDH subfamily.</text>
</comment>
<comment type="caution">
    <text evidence="11">The sequence shown here is derived from an EMBL/GenBank/DDBJ whole genome shotgun (WGS) entry which is preliminary data.</text>
</comment>
<dbReference type="PANTHER" id="PTHR43400:SF1">
    <property type="entry name" value="FUMARATE REDUCTASE"/>
    <property type="match status" value="1"/>
</dbReference>
<dbReference type="Gene3D" id="3.50.50.60">
    <property type="entry name" value="FAD/NAD(P)-binding domain"/>
    <property type="match status" value="1"/>
</dbReference>
<dbReference type="Proteomes" id="UP001320420">
    <property type="component" value="Unassembled WGS sequence"/>
</dbReference>
<dbReference type="InterPro" id="IPR027477">
    <property type="entry name" value="Succ_DH/fumarate_Rdtase_cat_sf"/>
</dbReference>
<gene>
    <name evidence="11" type="primary">OSM2</name>
    <name evidence="11" type="ORF">SLS62_007943</name>
</gene>
<evidence type="ECO:0000256" key="4">
    <source>
        <dbReference type="ARBA" id="ARBA00022827"/>
    </source>
</evidence>
<comment type="catalytic activity">
    <reaction evidence="6">
        <text>succinate + NAD(+) = fumarate + NADH + H(+)</text>
        <dbReference type="Rhea" id="RHEA:18281"/>
        <dbReference type="ChEBI" id="CHEBI:15378"/>
        <dbReference type="ChEBI" id="CHEBI:29806"/>
        <dbReference type="ChEBI" id="CHEBI:30031"/>
        <dbReference type="ChEBI" id="CHEBI:57540"/>
        <dbReference type="ChEBI" id="CHEBI:57945"/>
        <dbReference type="EC" id="1.3.1.6"/>
    </reaction>
</comment>
<keyword evidence="4" id="KW-0274">FAD</keyword>
<dbReference type="SUPFAM" id="SSF55856">
    <property type="entry name" value="Cytochrome b5-like heme/steroid binding domain"/>
    <property type="match status" value="1"/>
</dbReference>
<evidence type="ECO:0000256" key="8">
    <source>
        <dbReference type="ARBA" id="ARBA00077246"/>
    </source>
</evidence>
<evidence type="ECO:0000256" key="6">
    <source>
        <dbReference type="ARBA" id="ARBA00050832"/>
    </source>
</evidence>
<dbReference type="InterPro" id="IPR010960">
    <property type="entry name" value="Flavocytochrome_c"/>
</dbReference>
<dbReference type="EC" id="1.3.1.6" evidence="7"/>
<evidence type="ECO:0000313" key="11">
    <source>
        <dbReference type="EMBL" id="KAK7750075.1"/>
    </source>
</evidence>
<keyword evidence="12" id="KW-1185">Reference proteome</keyword>
<dbReference type="InterPro" id="IPR003953">
    <property type="entry name" value="FAD-dep_OxRdtase_2_FAD-bd"/>
</dbReference>
<dbReference type="AlphaFoldDB" id="A0AAN9UL75"/>
<organism evidence="11 12">
    <name type="scientific">Diatrype stigma</name>
    <dbReference type="NCBI Taxonomy" id="117547"/>
    <lineage>
        <taxon>Eukaryota</taxon>
        <taxon>Fungi</taxon>
        <taxon>Dikarya</taxon>
        <taxon>Ascomycota</taxon>
        <taxon>Pezizomycotina</taxon>
        <taxon>Sordariomycetes</taxon>
        <taxon>Xylariomycetidae</taxon>
        <taxon>Xylariales</taxon>
        <taxon>Diatrypaceae</taxon>
        <taxon>Diatrype</taxon>
    </lineage>
</organism>
<evidence type="ECO:0000256" key="2">
    <source>
        <dbReference type="ARBA" id="ARBA00008040"/>
    </source>
</evidence>
<evidence type="ECO:0000313" key="12">
    <source>
        <dbReference type="Proteomes" id="UP001320420"/>
    </source>
</evidence>
<feature type="domain" description="Cytochrome b5 heme-binding" evidence="10">
    <location>
        <begin position="532"/>
        <end position="608"/>
    </location>
</feature>
<dbReference type="PANTHER" id="PTHR43400">
    <property type="entry name" value="FUMARATE REDUCTASE"/>
    <property type="match status" value="1"/>
</dbReference>
<evidence type="ECO:0000256" key="9">
    <source>
        <dbReference type="SAM" id="MobiDB-lite"/>
    </source>
</evidence>
<dbReference type="GO" id="GO:0016156">
    <property type="term" value="F:fumarate reductase (NADH) activity"/>
    <property type="evidence" value="ECO:0007669"/>
    <property type="project" value="UniProtKB-EC"/>
</dbReference>
<reference evidence="11 12" key="1">
    <citation type="submission" date="2024-02" db="EMBL/GenBank/DDBJ databases">
        <title>De novo assembly and annotation of 12 fungi associated with fruit tree decline syndrome in Ontario, Canada.</title>
        <authorList>
            <person name="Sulman M."/>
            <person name="Ellouze W."/>
            <person name="Ilyukhin E."/>
        </authorList>
    </citation>
    <scope>NUCLEOTIDE SEQUENCE [LARGE SCALE GENOMIC DNA]</scope>
    <source>
        <strain evidence="11 12">M11/M66-122</strain>
    </source>
</reference>
<dbReference type="Gene3D" id="3.10.120.10">
    <property type="entry name" value="Cytochrome b5-like heme/steroid binding domain"/>
    <property type="match status" value="1"/>
</dbReference>
<dbReference type="Gene3D" id="3.90.700.10">
    <property type="entry name" value="Succinate dehydrogenase/fumarate reductase flavoprotein, catalytic domain"/>
    <property type="match status" value="1"/>
</dbReference>
<protein>
    <recommendedName>
        <fullName evidence="7">fumarate reductase (NADH)</fullName>
        <ecNumber evidence="7">1.3.1.6</ecNumber>
    </recommendedName>
    <alternativeName>
        <fullName evidence="8">NADH-dependent fumarate reductase</fullName>
    </alternativeName>
</protein>
<evidence type="ECO:0000256" key="1">
    <source>
        <dbReference type="ARBA" id="ARBA00001974"/>
    </source>
</evidence>
<dbReference type="InterPro" id="IPR036400">
    <property type="entry name" value="Cyt_B5-like_heme/steroid_sf"/>
</dbReference>
<dbReference type="SUPFAM" id="SSF56425">
    <property type="entry name" value="Succinate dehydrogenase/fumarate reductase flavoprotein, catalytic domain"/>
    <property type="match status" value="1"/>
</dbReference>
<dbReference type="SUPFAM" id="SSF51905">
    <property type="entry name" value="FAD/NAD(P)-binding domain"/>
    <property type="match status" value="1"/>
</dbReference>
<dbReference type="NCBIfam" id="TIGR01813">
    <property type="entry name" value="flavo_cyto_c"/>
    <property type="match status" value="1"/>
</dbReference>
<keyword evidence="5" id="KW-0560">Oxidoreductase</keyword>
<dbReference type="InterPro" id="IPR036188">
    <property type="entry name" value="FAD/NAD-bd_sf"/>
</dbReference>
<evidence type="ECO:0000256" key="3">
    <source>
        <dbReference type="ARBA" id="ARBA00022630"/>
    </source>
</evidence>